<dbReference type="Proteomes" id="UP001061958">
    <property type="component" value="Unassembled WGS sequence"/>
</dbReference>
<reference evidence="1" key="2">
    <citation type="submission" date="2022-01" db="EMBL/GenBank/DDBJ databases">
        <authorList>
            <person name="Hirooka S."/>
            <person name="Miyagishima S.Y."/>
        </authorList>
    </citation>
    <scope>NUCLEOTIDE SEQUENCE</scope>
    <source>
        <strain evidence="1">NBRC 102759</strain>
    </source>
</reference>
<dbReference type="Gene3D" id="1.25.40.480">
    <property type="match status" value="1"/>
</dbReference>
<dbReference type="OrthoDB" id="9699at2759"/>
<protein>
    <submittedName>
        <fullName evidence="1">Uncharacterized protein</fullName>
    </submittedName>
</protein>
<name>A0A9C7UTB5_9RHOD</name>
<dbReference type="EMBL" id="BQMJ01000066">
    <property type="protein sequence ID" value="GJQ15206.1"/>
    <property type="molecule type" value="Genomic_DNA"/>
</dbReference>
<evidence type="ECO:0000313" key="3">
    <source>
        <dbReference type="Proteomes" id="UP001061958"/>
    </source>
</evidence>
<proteinExistence type="predicted"/>
<dbReference type="EMBL" id="BQMJ01000058">
    <property type="protein sequence ID" value="GJQ14708.1"/>
    <property type="molecule type" value="Genomic_DNA"/>
</dbReference>
<reference evidence="1" key="1">
    <citation type="journal article" date="2022" name="Proc. Natl. Acad. Sci. U.S.A.">
        <title>Life cycle and functional genomics of the unicellular red alga Galdieria for elucidating algal and plant evolution and industrial use.</title>
        <authorList>
            <person name="Hirooka S."/>
            <person name="Itabashi T."/>
            <person name="Ichinose T.M."/>
            <person name="Onuma R."/>
            <person name="Fujiwara T."/>
            <person name="Yamashita S."/>
            <person name="Jong L.W."/>
            <person name="Tomita R."/>
            <person name="Iwane A.H."/>
            <person name="Miyagishima S.Y."/>
        </authorList>
    </citation>
    <scope>NUCLEOTIDE SEQUENCE</scope>
    <source>
        <strain evidence="1">NBRC 102759</strain>
    </source>
</reference>
<keyword evidence="3" id="KW-1185">Reference proteome</keyword>
<accession>A0A9C7UTB5</accession>
<evidence type="ECO:0000313" key="2">
    <source>
        <dbReference type="EMBL" id="GJQ15206.1"/>
    </source>
</evidence>
<comment type="caution">
    <text evidence="1">The sequence shown here is derived from an EMBL/GenBank/DDBJ whole genome shotgun (WGS) entry which is preliminary data.</text>
</comment>
<dbReference type="AlphaFoldDB" id="A0A9C7UTB5"/>
<organism evidence="1 3">
    <name type="scientific">Galdieria partita</name>
    <dbReference type="NCBI Taxonomy" id="83374"/>
    <lineage>
        <taxon>Eukaryota</taxon>
        <taxon>Rhodophyta</taxon>
        <taxon>Bangiophyceae</taxon>
        <taxon>Galdieriales</taxon>
        <taxon>Galdieriaceae</taxon>
        <taxon>Galdieria</taxon>
    </lineage>
</organism>
<sequence>MFLQQHTSQGLQQYGIKALLVDNSFLESLLSPTYLQVPDTVNQRIGSCFDQLPDSTQSQILNAFLLQYENICPILRLRFLQLIQPRDFSVRELIRWIWDRCIWEQTTRDSEHPHWKHITQDSWSLCVQYSWLTTSPWKSANDYSHESDMSEKCCSKLSTHKRKRKDDPWYSMIKSMKSNSLSPDYSEGVIRMVRNTSLDQLIVYWKDWFVKKDRGSLDSKDDGVWICLIGNDILDSYEECRGDENIYSICHLVAVISYLFVPFIARLRFGASRQVLLLLIEWAKKWPLLIQQYFVLPLLCKHDALEAPQVEVIGKVAQNSFSSYLIQDSMKHWLTQSIQPWNESILVLLEQWLPQVNDANIIFILIGQLEANAPFVELSPKWIKLLYDLCQQHLSICLEYRHILRRCLVTTSSYLTEKCLALLTNGKPLE</sequence>
<gene>
    <name evidence="1" type="ORF">GpartN1_g6499.t1</name>
    <name evidence="2" type="ORF">GpartN1_g6997.t1</name>
</gene>
<evidence type="ECO:0000313" key="1">
    <source>
        <dbReference type="EMBL" id="GJQ14708.1"/>
    </source>
</evidence>